<proteinExistence type="predicted"/>
<dbReference type="EMBL" id="KN833002">
    <property type="protein sequence ID" value="KIM80912.1"/>
    <property type="molecule type" value="Genomic_DNA"/>
</dbReference>
<keyword evidence="2" id="KW-1185">Reference proteome</keyword>
<dbReference type="Proteomes" id="UP000054166">
    <property type="component" value="Unassembled WGS sequence"/>
</dbReference>
<sequence length="145" mass="16095">MHLHIHDGRQQLTLPVLIPWLHSLLSLYPCVPIQILRTLKLDTMRNELDLDSVMISPGLFRKASINIVSDPSLASTIKSVWKILLSKYDADIIPVDVLISDPSVMSAQKACKATSLRTTIEGSVHGKPLLHSKTPKNPCFCINYG</sequence>
<evidence type="ECO:0000313" key="2">
    <source>
        <dbReference type="Proteomes" id="UP000054166"/>
    </source>
</evidence>
<evidence type="ECO:0000313" key="1">
    <source>
        <dbReference type="EMBL" id="KIM80912.1"/>
    </source>
</evidence>
<dbReference type="HOGENOM" id="CLU_1787550_0_0_1"/>
<name>A0A0C3BU91_PILCF</name>
<gene>
    <name evidence="1" type="ORF">PILCRDRAFT_523590</name>
</gene>
<dbReference type="InParanoid" id="A0A0C3BU91"/>
<accession>A0A0C3BU91</accession>
<reference evidence="2" key="2">
    <citation type="submission" date="2015-01" db="EMBL/GenBank/DDBJ databases">
        <title>Evolutionary Origins and Diversification of the Mycorrhizal Mutualists.</title>
        <authorList>
            <consortium name="DOE Joint Genome Institute"/>
            <consortium name="Mycorrhizal Genomics Consortium"/>
            <person name="Kohler A."/>
            <person name="Kuo A."/>
            <person name="Nagy L.G."/>
            <person name="Floudas D."/>
            <person name="Copeland A."/>
            <person name="Barry K.W."/>
            <person name="Cichocki N."/>
            <person name="Veneault-Fourrey C."/>
            <person name="LaButti K."/>
            <person name="Lindquist E.A."/>
            <person name="Lipzen A."/>
            <person name="Lundell T."/>
            <person name="Morin E."/>
            <person name="Murat C."/>
            <person name="Riley R."/>
            <person name="Ohm R."/>
            <person name="Sun H."/>
            <person name="Tunlid A."/>
            <person name="Henrissat B."/>
            <person name="Grigoriev I.V."/>
            <person name="Hibbett D.S."/>
            <person name="Martin F."/>
        </authorList>
    </citation>
    <scope>NUCLEOTIDE SEQUENCE [LARGE SCALE GENOMIC DNA]</scope>
    <source>
        <strain evidence="2">F 1598</strain>
    </source>
</reference>
<protein>
    <submittedName>
        <fullName evidence="1">Uncharacterized protein</fullName>
    </submittedName>
</protein>
<reference evidence="1 2" key="1">
    <citation type="submission" date="2014-04" db="EMBL/GenBank/DDBJ databases">
        <authorList>
            <consortium name="DOE Joint Genome Institute"/>
            <person name="Kuo A."/>
            <person name="Tarkka M."/>
            <person name="Buscot F."/>
            <person name="Kohler A."/>
            <person name="Nagy L.G."/>
            <person name="Floudas D."/>
            <person name="Copeland A."/>
            <person name="Barry K.W."/>
            <person name="Cichocki N."/>
            <person name="Veneault-Fourrey C."/>
            <person name="LaButti K."/>
            <person name="Lindquist E.A."/>
            <person name="Lipzen A."/>
            <person name="Lundell T."/>
            <person name="Morin E."/>
            <person name="Murat C."/>
            <person name="Sun H."/>
            <person name="Tunlid A."/>
            <person name="Henrissat B."/>
            <person name="Grigoriev I.V."/>
            <person name="Hibbett D.S."/>
            <person name="Martin F."/>
            <person name="Nordberg H.P."/>
            <person name="Cantor M.N."/>
            <person name="Hua S.X."/>
        </authorList>
    </citation>
    <scope>NUCLEOTIDE SEQUENCE [LARGE SCALE GENOMIC DNA]</scope>
    <source>
        <strain evidence="1 2">F 1598</strain>
    </source>
</reference>
<organism evidence="1 2">
    <name type="scientific">Piloderma croceum (strain F 1598)</name>
    <dbReference type="NCBI Taxonomy" id="765440"/>
    <lineage>
        <taxon>Eukaryota</taxon>
        <taxon>Fungi</taxon>
        <taxon>Dikarya</taxon>
        <taxon>Basidiomycota</taxon>
        <taxon>Agaricomycotina</taxon>
        <taxon>Agaricomycetes</taxon>
        <taxon>Agaricomycetidae</taxon>
        <taxon>Atheliales</taxon>
        <taxon>Atheliaceae</taxon>
        <taxon>Piloderma</taxon>
    </lineage>
</organism>
<dbReference type="AlphaFoldDB" id="A0A0C3BU91"/>